<evidence type="ECO:0000313" key="2">
    <source>
        <dbReference type="Proteomes" id="UP000799440"/>
    </source>
</evidence>
<gene>
    <name evidence="1" type="ORF">M011DRAFT_469657</name>
</gene>
<reference evidence="1" key="1">
    <citation type="journal article" date="2020" name="Stud. Mycol.">
        <title>101 Dothideomycetes genomes: a test case for predicting lifestyles and emergence of pathogens.</title>
        <authorList>
            <person name="Haridas S."/>
            <person name="Albert R."/>
            <person name="Binder M."/>
            <person name="Bloem J."/>
            <person name="Labutti K."/>
            <person name="Salamov A."/>
            <person name="Andreopoulos B."/>
            <person name="Baker S."/>
            <person name="Barry K."/>
            <person name="Bills G."/>
            <person name="Bluhm B."/>
            <person name="Cannon C."/>
            <person name="Castanera R."/>
            <person name="Culley D."/>
            <person name="Daum C."/>
            <person name="Ezra D."/>
            <person name="Gonzalez J."/>
            <person name="Henrissat B."/>
            <person name="Kuo A."/>
            <person name="Liang C."/>
            <person name="Lipzen A."/>
            <person name="Lutzoni F."/>
            <person name="Magnuson J."/>
            <person name="Mondo S."/>
            <person name="Nolan M."/>
            <person name="Ohm R."/>
            <person name="Pangilinan J."/>
            <person name="Park H.-J."/>
            <person name="Ramirez L."/>
            <person name="Alfaro M."/>
            <person name="Sun H."/>
            <person name="Tritt A."/>
            <person name="Yoshinaga Y."/>
            <person name="Zwiers L.-H."/>
            <person name="Turgeon B."/>
            <person name="Goodwin S."/>
            <person name="Spatafora J."/>
            <person name="Crous P."/>
            <person name="Grigoriev I."/>
        </authorList>
    </citation>
    <scope>NUCLEOTIDE SEQUENCE</scope>
    <source>
        <strain evidence="1">CBS 119925</strain>
    </source>
</reference>
<proteinExistence type="predicted"/>
<evidence type="ECO:0000313" key="1">
    <source>
        <dbReference type="EMBL" id="KAF2745281.1"/>
    </source>
</evidence>
<organism evidence="1 2">
    <name type="scientific">Sporormia fimetaria CBS 119925</name>
    <dbReference type="NCBI Taxonomy" id="1340428"/>
    <lineage>
        <taxon>Eukaryota</taxon>
        <taxon>Fungi</taxon>
        <taxon>Dikarya</taxon>
        <taxon>Ascomycota</taxon>
        <taxon>Pezizomycotina</taxon>
        <taxon>Dothideomycetes</taxon>
        <taxon>Pleosporomycetidae</taxon>
        <taxon>Pleosporales</taxon>
        <taxon>Sporormiaceae</taxon>
        <taxon>Sporormia</taxon>
    </lineage>
</organism>
<sequence>MEMYVAHFTRKYCDKIRAGFIGLDNIAIIEKNTDANDSLFDCLCNNLALSRLRKTIPEPEKFEEFCRQHPYLAERVRRIESRLSRGRSGSLTGVKKPQT</sequence>
<dbReference type="AlphaFoldDB" id="A0A6A6V7J1"/>
<dbReference type="OrthoDB" id="3801338at2759"/>
<protein>
    <submittedName>
        <fullName evidence="1">Uncharacterized protein</fullName>
    </submittedName>
</protein>
<dbReference type="EMBL" id="MU006583">
    <property type="protein sequence ID" value="KAF2745281.1"/>
    <property type="molecule type" value="Genomic_DNA"/>
</dbReference>
<accession>A0A6A6V7J1</accession>
<dbReference type="Proteomes" id="UP000799440">
    <property type="component" value="Unassembled WGS sequence"/>
</dbReference>
<name>A0A6A6V7J1_9PLEO</name>
<keyword evidence="2" id="KW-1185">Reference proteome</keyword>